<reference evidence="3" key="1">
    <citation type="journal article" date="2017" name="Genome Announc.">
        <title>Genome sequences of Cyberlindnera fabianii 65, Pichia kudriavzevii 129, and Saccharomyces cerevisiae 131 isolated from fermented masau fruits in Zimbabwe.</title>
        <authorList>
            <person name="van Rijswijck I.M.H."/>
            <person name="Derks M.F.L."/>
            <person name="Abee T."/>
            <person name="de Ridder D."/>
            <person name="Smid E.J."/>
        </authorList>
    </citation>
    <scope>NUCLEOTIDE SEQUENCE [LARGE SCALE GENOMIC DNA]</scope>
    <source>
        <strain evidence="3">65</strain>
    </source>
</reference>
<dbReference type="Pfam" id="PF10295">
    <property type="entry name" value="DUF2406"/>
    <property type="match status" value="1"/>
</dbReference>
<name>A0A1V2LB86_CYBFA</name>
<feature type="region of interest" description="Disordered" evidence="1">
    <location>
        <begin position="49"/>
        <end position="69"/>
    </location>
</feature>
<dbReference type="EMBL" id="MPUK01000002">
    <property type="protein sequence ID" value="ONH69024.1"/>
    <property type="molecule type" value="Genomic_DNA"/>
</dbReference>
<dbReference type="PANTHER" id="PTHR28186:SF1">
    <property type="entry name" value="MEIOTICALLY UP-REGULATED GENE 9 PROTEIN"/>
    <property type="match status" value="1"/>
</dbReference>
<evidence type="ECO:0000256" key="1">
    <source>
        <dbReference type="SAM" id="MobiDB-lite"/>
    </source>
</evidence>
<keyword evidence="3" id="KW-1185">Reference proteome</keyword>
<dbReference type="PANTHER" id="PTHR28186">
    <property type="entry name" value="MEIOTICALLY UP-REGULATED GENE 9 PROTEIN"/>
    <property type="match status" value="1"/>
</dbReference>
<evidence type="ECO:0000313" key="2">
    <source>
        <dbReference type="EMBL" id="ONH69024.1"/>
    </source>
</evidence>
<dbReference type="VEuPathDB" id="FungiDB:BON22_1442"/>
<proteinExistence type="predicted"/>
<comment type="caution">
    <text evidence="2">The sequence shown here is derived from an EMBL/GenBank/DDBJ whole genome shotgun (WGS) entry which is preliminary data.</text>
</comment>
<sequence length="204" mass="22335">MGMFRKASNASQHSGGSGGKNIKITKADEEHYKVRTGSVHDPILAAVNEAQPFESSAPGGGGADSLGRQSYSLINQQGMYDVFGKPIPQPDISNPTRARDERPLDTIRSFEYAITGDLSYKDRLETDQLGFRVRPDFPRFGANPYGNQQQQQPSASSYGQGYNTAPVHSFSGDQQAFEQGVYEAPVKTEGGQKKKKKVLFGRKK</sequence>
<feature type="region of interest" description="Disordered" evidence="1">
    <location>
        <begin position="86"/>
        <end position="106"/>
    </location>
</feature>
<dbReference type="AlphaFoldDB" id="A0A1V2LB86"/>
<dbReference type="OMA" id="HEDFPYY"/>
<protein>
    <submittedName>
        <fullName evidence="2">Meiotically up-regulated gene 9 protein</fullName>
    </submittedName>
</protein>
<gene>
    <name evidence="2" type="ORF">BON22_1442</name>
</gene>
<feature type="region of interest" description="Disordered" evidence="1">
    <location>
        <begin position="1"/>
        <end position="29"/>
    </location>
</feature>
<organism evidence="2 3">
    <name type="scientific">Cyberlindnera fabianii</name>
    <name type="common">Yeast</name>
    <name type="synonym">Hansenula fabianii</name>
    <dbReference type="NCBI Taxonomy" id="36022"/>
    <lineage>
        <taxon>Eukaryota</taxon>
        <taxon>Fungi</taxon>
        <taxon>Dikarya</taxon>
        <taxon>Ascomycota</taxon>
        <taxon>Saccharomycotina</taxon>
        <taxon>Saccharomycetes</taxon>
        <taxon>Phaffomycetales</taxon>
        <taxon>Phaffomycetaceae</taxon>
        <taxon>Cyberlindnera</taxon>
    </lineage>
</organism>
<accession>A0A1V2LB86</accession>
<feature type="compositionally biased region" description="Basic residues" evidence="1">
    <location>
        <begin position="193"/>
        <end position="204"/>
    </location>
</feature>
<evidence type="ECO:0000313" key="3">
    <source>
        <dbReference type="Proteomes" id="UP000189513"/>
    </source>
</evidence>
<feature type="compositionally biased region" description="Polar residues" evidence="1">
    <location>
        <begin position="145"/>
        <end position="163"/>
    </location>
</feature>
<dbReference type="Proteomes" id="UP000189513">
    <property type="component" value="Unassembled WGS sequence"/>
</dbReference>
<feature type="region of interest" description="Disordered" evidence="1">
    <location>
        <begin position="138"/>
        <end position="204"/>
    </location>
</feature>
<dbReference type="InterPro" id="IPR018809">
    <property type="entry name" value="DUF2406"/>
</dbReference>